<evidence type="ECO:0000256" key="4">
    <source>
        <dbReference type="ARBA" id="ARBA00023139"/>
    </source>
</evidence>
<evidence type="ECO:0000256" key="7">
    <source>
        <dbReference type="PIRSR" id="PIRSR002854-1"/>
    </source>
</evidence>
<protein>
    <recommendedName>
        <fullName evidence="6">Lipoprotein</fullName>
    </recommendedName>
</protein>
<dbReference type="PIRSF" id="PIRSF002854">
    <property type="entry name" value="MetQ"/>
    <property type="match status" value="1"/>
</dbReference>
<dbReference type="Pfam" id="PF03180">
    <property type="entry name" value="Lipoprotein_9"/>
    <property type="match status" value="1"/>
</dbReference>
<keyword evidence="5 6" id="KW-0449">Lipoprotein</keyword>
<proteinExistence type="inferred from homology"/>
<evidence type="ECO:0000313" key="10">
    <source>
        <dbReference type="Proteomes" id="UP000050909"/>
    </source>
</evidence>
<sequence length="277" mass="30347">MKKNLKKIIVGFVAVALSLVVTACGNSKTSSANKETTVKVGIIGSDDRVWNDIAKRLKKQNINVKLVKFTNYDQPNQALDAGDVDLNAYQHIYFLDNWNDAHNTDLTPIGNTVIAPLAVFSHKIKSIKELNKGDVVTLPNDATNQARALQLLETAGLITLKKGVKFPTPNDVATNKSGIKLKPLDASQTARSLDDATAAIVNNGVALDANLSYDDAIYTEKITKKSEIWVNVIAAQKKDKNNKVYKKIVAAYQNKATAKVIKDTYKGSTIPAWNYKF</sequence>
<evidence type="ECO:0000256" key="2">
    <source>
        <dbReference type="ARBA" id="ARBA00022729"/>
    </source>
</evidence>
<evidence type="ECO:0000256" key="1">
    <source>
        <dbReference type="ARBA" id="ARBA00004635"/>
    </source>
</evidence>
<dbReference type="SUPFAM" id="SSF53850">
    <property type="entry name" value="Periplasmic binding protein-like II"/>
    <property type="match status" value="1"/>
</dbReference>
<evidence type="ECO:0000256" key="3">
    <source>
        <dbReference type="ARBA" id="ARBA00023136"/>
    </source>
</evidence>
<dbReference type="GO" id="GO:0016020">
    <property type="term" value="C:membrane"/>
    <property type="evidence" value="ECO:0007669"/>
    <property type="project" value="UniProtKB-SubCell"/>
</dbReference>
<dbReference type="EMBL" id="AZCV01000004">
    <property type="protein sequence ID" value="KRK37611.1"/>
    <property type="molecule type" value="Genomic_DNA"/>
</dbReference>
<evidence type="ECO:0000256" key="6">
    <source>
        <dbReference type="PIRNR" id="PIRNR002854"/>
    </source>
</evidence>
<feature type="lipid moiety-binding region" description="S-diacylglycerol cysteine" evidence="7">
    <location>
        <position position="24"/>
    </location>
</feature>
<name>A0A0R1GTN9_9LACO</name>
<comment type="caution">
    <text evidence="9">The sequence shown here is derived from an EMBL/GenBank/DDBJ whole genome shotgun (WGS) entry which is preliminary data.</text>
</comment>
<evidence type="ECO:0000313" key="9">
    <source>
        <dbReference type="EMBL" id="KRK37611.1"/>
    </source>
</evidence>
<evidence type="ECO:0000256" key="5">
    <source>
        <dbReference type="ARBA" id="ARBA00023288"/>
    </source>
</evidence>
<comment type="similarity">
    <text evidence="6">Belongs to the nlpA lipoprotein family.</text>
</comment>
<dbReference type="RefSeq" id="WP_056945751.1">
    <property type="nucleotide sequence ID" value="NZ_AZCV01000004.1"/>
</dbReference>
<keyword evidence="3" id="KW-0472">Membrane</keyword>
<dbReference type="PATRIC" id="fig|1423722.3.peg.1248"/>
<dbReference type="AlphaFoldDB" id="A0A0R1GTN9"/>
<keyword evidence="4" id="KW-0564">Palmitate</keyword>
<dbReference type="PROSITE" id="PS51257">
    <property type="entry name" value="PROKAR_LIPOPROTEIN"/>
    <property type="match status" value="1"/>
</dbReference>
<dbReference type="InterPro" id="IPR004872">
    <property type="entry name" value="Lipoprotein_NlpA"/>
</dbReference>
<feature type="signal peptide" evidence="8">
    <location>
        <begin position="1"/>
        <end position="23"/>
    </location>
</feature>
<dbReference type="Proteomes" id="UP000050909">
    <property type="component" value="Unassembled WGS sequence"/>
</dbReference>
<reference evidence="9 10" key="1">
    <citation type="journal article" date="2015" name="Genome Announc.">
        <title>Expanding the biotechnology potential of lactobacilli through comparative genomics of 213 strains and associated genera.</title>
        <authorList>
            <person name="Sun Z."/>
            <person name="Harris H.M."/>
            <person name="McCann A."/>
            <person name="Guo C."/>
            <person name="Argimon S."/>
            <person name="Zhang W."/>
            <person name="Yang X."/>
            <person name="Jeffery I.B."/>
            <person name="Cooney J.C."/>
            <person name="Kagawa T.F."/>
            <person name="Liu W."/>
            <person name="Song Y."/>
            <person name="Salvetti E."/>
            <person name="Wrobel A."/>
            <person name="Rasinkangas P."/>
            <person name="Parkhill J."/>
            <person name="Rea M.C."/>
            <person name="O'Sullivan O."/>
            <person name="Ritari J."/>
            <person name="Douillard F.P."/>
            <person name="Paul Ross R."/>
            <person name="Yang R."/>
            <person name="Briner A.E."/>
            <person name="Felis G.E."/>
            <person name="de Vos W.M."/>
            <person name="Barrangou R."/>
            <person name="Klaenhammer T.R."/>
            <person name="Caufield P.W."/>
            <person name="Cui Y."/>
            <person name="Zhang H."/>
            <person name="O'Toole P.W."/>
        </authorList>
    </citation>
    <scope>NUCLEOTIDE SEQUENCE [LARGE SCALE GENOMIC DNA]</scope>
    <source>
        <strain evidence="9 10">DSM 20534</strain>
    </source>
</reference>
<dbReference type="Gene3D" id="3.40.190.10">
    <property type="entry name" value="Periplasmic binding protein-like II"/>
    <property type="match status" value="2"/>
</dbReference>
<accession>A0A0R1GTN9</accession>
<comment type="subcellular location">
    <subcellularLocation>
        <location evidence="1">Membrane</location>
        <topology evidence="1">Lipid-anchor</topology>
    </subcellularLocation>
</comment>
<keyword evidence="2 8" id="KW-0732">Signal</keyword>
<evidence type="ECO:0000256" key="8">
    <source>
        <dbReference type="SAM" id="SignalP"/>
    </source>
</evidence>
<keyword evidence="10" id="KW-1185">Reference proteome</keyword>
<gene>
    <name evidence="9" type="ORF">FC62_GL001224</name>
</gene>
<organism evidence="9 10">
    <name type="scientific">Amylolactobacillus amylotrophicus DSM 20534</name>
    <dbReference type="NCBI Taxonomy" id="1423722"/>
    <lineage>
        <taxon>Bacteria</taxon>
        <taxon>Bacillati</taxon>
        <taxon>Bacillota</taxon>
        <taxon>Bacilli</taxon>
        <taxon>Lactobacillales</taxon>
        <taxon>Lactobacillaceae</taxon>
        <taxon>Amylolactobacillus</taxon>
    </lineage>
</organism>
<feature type="chain" id="PRO_5039047188" description="Lipoprotein" evidence="8">
    <location>
        <begin position="24"/>
        <end position="277"/>
    </location>
</feature>
<dbReference type="PANTHER" id="PTHR30429:SF3">
    <property type="entry name" value="LIPOPROTEIN"/>
    <property type="match status" value="1"/>
</dbReference>
<dbReference type="PANTHER" id="PTHR30429">
    <property type="entry name" value="D-METHIONINE-BINDING LIPOPROTEIN METQ"/>
    <property type="match status" value="1"/>
</dbReference>